<gene>
    <name evidence="1" type="ORF">BDR25DRAFT_231537</name>
</gene>
<protein>
    <submittedName>
        <fullName evidence="1">Uncharacterized protein</fullName>
    </submittedName>
</protein>
<keyword evidence="2" id="KW-1185">Reference proteome</keyword>
<name>A0ACB6QNC0_9PLEO</name>
<organism evidence="1 2">
    <name type="scientific">Lindgomyces ingoldianus</name>
    <dbReference type="NCBI Taxonomy" id="673940"/>
    <lineage>
        <taxon>Eukaryota</taxon>
        <taxon>Fungi</taxon>
        <taxon>Dikarya</taxon>
        <taxon>Ascomycota</taxon>
        <taxon>Pezizomycotina</taxon>
        <taxon>Dothideomycetes</taxon>
        <taxon>Pleosporomycetidae</taxon>
        <taxon>Pleosporales</taxon>
        <taxon>Lindgomycetaceae</taxon>
        <taxon>Lindgomyces</taxon>
    </lineage>
</organism>
<dbReference type="EMBL" id="MU003515">
    <property type="protein sequence ID" value="KAF2468474.1"/>
    <property type="molecule type" value="Genomic_DNA"/>
</dbReference>
<proteinExistence type="predicted"/>
<accession>A0ACB6QNC0</accession>
<evidence type="ECO:0000313" key="2">
    <source>
        <dbReference type="Proteomes" id="UP000799755"/>
    </source>
</evidence>
<reference evidence="1" key="1">
    <citation type="journal article" date="2020" name="Stud. Mycol.">
        <title>101 Dothideomycetes genomes: a test case for predicting lifestyles and emergence of pathogens.</title>
        <authorList>
            <person name="Haridas S."/>
            <person name="Albert R."/>
            <person name="Binder M."/>
            <person name="Bloem J."/>
            <person name="Labutti K."/>
            <person name="Salamov A."/>
            <person name="Andreopoulos B."/>
            <person name="Baker S."/>
            <person name="Barry K."/>
            <person name="Bills G."/>
            <person name="Bluhm B."/>
            <person name="Cannon C."/>
            <person name="Castanera R."/>
            <person name="Culley D."/>
            <person name="Daum C."/>
            <person name="Ezra D."/>
            <person name="Gonzalez J."/>
            <person name="Henrissat B."/>
            <person name="Kuo A."/>
            <person name="Liang C."/>
            <person name="Lipzen A."/>
            <person name="Lutzoni F."/>
            <person name="Magnuson J."/>
            <person name="Mondo S."/>
            <person name="Nolan M."/>
            <person name="Ohm R."/>
            <person name="Pangilinan J."/>
            <person name="Park H.-J."/>
            <person name="Ramirez L."/>
            <person name="Alfaro M."/>
            <person name="Sun H."/>
            <person name="Tritt A."/>
            <person name="Yoshinaga Y."/>
            <person name="Zwiers L.-H."/>
            <person name="Turgeon B."/>
            <person name="Goodwin S."/>
            <person name="Spatafora J."/>
            <person name="Crous P."/>
            <person name="Grigoriev I."/>
        </authorList>
    </citation>
    <scope>NUCLEOTIDE SEQUENCE</scope>
    <source>
        <strain evidence="1">ATCC 200398</strain>
    </source>
</reference>
<dbReference type="Proteomes" id="UP000799755">
    <property type="component" value="Unassembled WGS sequence"/>
</dbReference>
<comment type="caution">
    <text evidence="1">The sequence shown here is derived from an EMBL/GenBank/DDBJ whole genome shotgun (WGS) entry which is preliminary data.</text>
</comment>
<evidence type="ECO:0000313" key="1">
    <source>
        <dbReference type="EMBL" id="KAF2468474.1"/>
    </source>
</evidence>
<sequence>MGNLSFLLVLLLFESVRSIAYTEISHDGLCGHGVSCLGSMFGNCCSKYGFCGSTLDYCGVGCEVQYGYCESIQGKPSPDGTCGGENGFTCKALLSSPISKTSPSPSLSIATVSSSPSLQITNTVPRSSAPVLASPTASSTLSFVPTKTQESNTPNCSTRSRPTMNCIPCDGQAGSLPYCGADITTNNYNFTPKTCRTVSYNFAITNSTIAPDGIPRMALLVNNQMPGPTIEANWGDTVIVTVTNKLEDNGTSLHFHGIRQLNNNEHDGVPSLTQCPIAPGESMTYKFIATNYGTSWWHSHFAIQTWEGVFGPMIIHGPTSKEYDVDAGTVVLQDWSHKTVDSVYNAAEDALTGGPRIMDNGLINGMNVWGTDNTTNQTGQRFELETKFEPGKTYLFRIINAAIQSTYKFYIDGHTLEVINMDFTAIQPYTTDILNINIGQRYMVLVKANQPSGSYWLRADNQNGCAITTQGTDIKGIVRYVDALAVTPTSTSYSYNTSEGCVDEPYASLVPIAQLNATNQDLEFEYDITVKGDSKNLFRWYLNSTTFMSNYSDPTLLHLLSNTDITNSSLSIPAYSGPLLLDLPNLDEWVYVIMESDIDLPHPIHLHGHDFFILAEGPGGFSPSTPLNFNNPPRRDTALMPAKGFLVITWKTDNPGSWLLHCHIGWHTAMGFAIQILESKDRIKDTIQDTCMMQNMCRAWNEWVEGKKYEQFDSGV</sequence>